<dbReference type="Proteomes" id="UP001161247">
    <property type="component" value="Chromosome 1"/>
</dbReference>
<keyword evidence="3" id="KW-0539">Nucleus</keyword>
<feature type="domain" description="Rad21/Rec8-like protein C-terminal eukaryotic" evidence="5">
    <location>
        <begin position="543"/>
        <end position="595"/>
    </location>
</feature>
<dbReference type="EMBL" id="OX459118">
    <property type="protein sequence ID" value="CAI9090767.1"/>
    <property type="molecule type" value="Genomic_DNA"/>
</dbReference>
<feature type="compositionally biased region" description="Basic and acidic residues" evidence="4">
    <location>
        <begin position="208"/>
        <end position="224"/>
    </location>
</feature>
<dbReference type="GO" id="GO:0005634">
    <property type="term" value="C:nucleus"/>
    <property type="evidence" value="ECO:0007669"/>
    <property type="project" value="UniProtKB-SubCell"/>
</dbReference>
<feature type="compositionally biased region" description="Polar residues" evidence="4">
    <location>
        <begin position="188"/>
        <end position="204"/>
    </location>
</feature>
<feature type="region of interest" description="Disordered" evidence="4">
    <location>
        <begin position="80"/>
        <end position="102"/>
    </location>
</feature>
<dbReference type="GO" id="GO:0008278">
    <property type="term" value="C:cohesin complex"/>
    <property type="evidence" value="ECO:0007669"/>
    <property type="project" value="InterPro"/>
</dbReference>
<feature type="compositionally biased region" description="Polar residues" evidence="4">
    <location>
        <begin position="431"/>
        <end position="442"/>
    </location>
</feature>
<accession>A0AAV1C8J4</accession>
<evidence type="ECO:0000256" key="1">
    <source>
        <dbReference type="ARBA" id="ARBA00004123"/>
    </source>
</evidence>
<evidence type="ECO:0000259" key="5">
    <source>
        <dbReference type="Pfam" id="PF04824"/>
    </source>
</evidence>
<dbReference type="Pfam" id="PF04825">
    <property type="entry name" value="Rad21_Rec8_N"/>
    <property type="match status" value="1"/>
</dbReference>
<evidence type="ECO:0000256" key="2">
    <source>
        <dbReference type="ARBA" id="ARBA00009870"/>
    </source>
</evidence>
<gene>
    <name evidence="7" type="ORF">OLC1_LOCUS2852</name>
</gene>
<comment type="subcellular location">
    <subcellularLocation>
        <location evidence="1">Nucleus</location>
    </subcellularLocation>
</comment>
<dbReference type="GO" id="GO:0003682">
    <property type="term" value="F:chromatin binding"/>
    <property type="evidence" value="ECO:0007669"/>
    <property type="project" value="TreeGrafter"/>
</dbReference>
<sequence length="596" mass="67116">MAATMKGKINRKDLVKLNIIKICEEIMNPSVPMALRLSGILMGGVVIVYERKVKLLFDDVNRLLVELNQAWKVQVEPDPTVLPKSRSQAKRKSITLPENQDHDLGDLDQSLRFTNETPTMMKFTQTNYVAMRLDSVDDPFVNQNPADDSHQADVADITMVDIPDLTTEGPISFNRFERFDIEGDEDTNWNIPSQDNTAIPTTLIPSPRPEEKPLDGDENLEQHTNDQVNMPPVVDMEFPQQNHLRQGVNRRRGRRRAALVFDDEHTIIPGHVYQSWLQDTSDISSRKRNRSKKTLNAMTKKKIATLMELPPIVLVEGLYKYGDAEVYFPVPLLELWRKSTQPLHNAHFGPTSTSQRSEGSQPSITASSEGNHTQDPIEFPFEDSRDDFGSVLEKVSIEKQRRNVNDNPQTGILMEELRTKTIDKINPFATPGTSSDSARSIPSSGSGHGFHSHTSENNSSKSSKKRPYSPNGHINIGLEPVDEENSWQHPDPNLKLAREYENDPMSDSGPKRTRKNPDMSQPADPITNSIRMQLKAHFETPGAPEVESLNALAHGMDRKRAASLFYQTCVLATEDSIRVLQKVAYGDIYISRGPKI</sequence>
<dbReference type="InterPro" id="IPR039781">
    <property type="entry name" value="Rad21/Rec8-like"/>
</dbReference>
<dbReference type="GO" id="GO:0051754">
    <property type="term" value="P:meiotic sister chromatid cohesion, centromeric"/>
    <property type="evidence" value="ECO:0007669"/>
    <property type="project" value="TreeGrafter"/>
</dbReference>
<dbReference type="InterPro" id="IPR023093">
    <property type="entry name" value="ScpA-like_C"/>
</dbReference>
<dbReference type="PANTHER" id="PTHR12585">
    <property type="entry name" value="SCC1 / RAD21 FAMILY MEMBER"/>
    <property type="match status" value="1"/>
</dbReference>
<dbReference type="AlphaFoldDB" id="A0AAV1C8J4"/>
<feature type="region of interest" description="Disordered" evidence="4">
    <location>
        <begin position="185"/>
        <end position="225"/>
    </location>
</feature>
<organism evidence="7 8">
    <name type="scientific">Oldenlandia corymbosa var. corymbosa</name>
    <dbReference type="NCBI Taxonomy" id="529605"/>
    <lineage>
        <taxon>Eukaryota</taxon>
        <taxon>Viridiplantae</taxon>
        <taxon>Streptophyta</taxon>
        <taxon>Embryophyta</taxon>
        <taxon>Tracheophyta</taxon>
        <taxon>Spermatophyta</taxon>
        <taxon>Magnoliopsida</taxon>
        <taxon>eudicotyledons</taxon>
        <taxon>Gunneridae</taxon>
        <taxon>Pentapetalae</taxon>
        <taxon>asterids</taxon>
        <taxon>lamiids</taxon>
        <taxon>Gentianales</taxon>
        <taxon>Rubiaceae</taxon>
        <taxon>Rubioideae</taxon>
        <taxon>Spermacoceae</taxon>
        <taxon>Hedyotis-Oldenlandia complex</taxon>
        <taxon>Oldenlandia</taxon>
    </lineage>
</organism>
<keyword evidence="8" id="KW-1185">Reference proteome</keyword>
<dbReference type="Pfam" id="PF04824">
    <property type="entry name" value="Rad21_Rec8"/>
    <property type="match status" value="1"/>
</dbReference>
<dbReference type="PANTHER" id="PTHR12585:SF64">
    <property type="entry name" value="SISTER CHROMATID COHESION 1 PROTEIN 1"/>
    <property type="match status" value="1"/>
</dbReference>
<feature type="compositionally biased region" description="Polar residues" evidence="4">
    <location>
        <begin position="350"/>
        <end position="374"/>
    </location>
</feature>
<dbReference type="SUPFAM" id="SSF46785">
    <property type="entry name" value="Winged helix' DNA-binding domain"/>
    <property type="match status" value="1"/>
</dbReference>
<feature type="region of interest" description="Disordered" evidence="4">
    <location>
        <begin position="425"/>
        <end position="525"/>
    </location>
</feature>
<dbReference type="InterPro" id="IPR006910">
    <property type="entry name" value="Rad21_Rec8_N"/>
</dbReference>
<evidence type="ECO:0000313" key="8">
    <source>
        <dbReference type="Proteomes" id="UP001161247"/>
    </source>
</evidence>
<evidence type="ECO:0000256" key="4">
    <source>
        <dbReference type="SAM" id="MobiDB-lite"/>
    </source>
</evidence>
<dbReference type="CDD" id="cd21793">
    <property type="entry name" value="Rad21_Rec8_M_AtSYN1-like"/>
    <property type="match status" value="1"/>
</dbReference>
<evidence type="ECO:0000256" key="3">
    <source>
        <dbReference type="ARBA" id="ARBA00023242"/>
    </source>
</evidence>
<feature type="region of interest" description="Disordered" evidence="4">
    <location>
        <begin position="346"/>
        <end position="384"/>
    </location>
</feature>
<evidence type="ECO:0000313" key="7">
    <source>
        <dbReference type="EMBL" id="CAI9090767.1"/>
    </source>
</evidence>
<protein>
    <submittedName>
        <fullName evidence="7">OLC1v1025602C1</fullName>
    </submittedName>
</protein>
<evidence type="ECO:0000259" key="6">
    <source>
        <dbReference type="Pfam" id="PF04825"/>
    </source>
</evidence>
<name>A0AAV1C8J4_OLDCO</name>
<proteinExistence type="inferred from homology"/>
<comment type="similarity">
    <text evidence="2">Belongs to the rad21 family.</text>
</comment>
<feature type="domain" description="Rad21/Rec8-like protein N-terminal" evidence="6">
    <location>
        <begin position="1"/>
        <end position="84"/>
    </location>
</feature>
<dbReference type="InterPro" id="IPR006909">
    <property type="entry name" value="Rad21/Rec8_C_eu"/>
</dbReference>
<dbReference type="Gene3D" id="1.10.10.580">
    <property type="entry name" value="Structural maintenance of chromosome 1. Chain E"/>
    <property type="match status" value="1"/>
</dbReference>
<dbReference type="InterPro" id="IPR036390">
    <property type="entry name" value="WH_DNA-bd_sf"/>
</dbReference>
<reference evidence="7" key="1">
    <citation type="submission" date="2023-03" db="EMBL/GenBank/DDBJ databases">
        <authorList>
            <person name="Julca I."/>
        </authorList>
    </citation>
    <scope>NUCLEOTIDE SEQUENCE</scope>
</reference>